<gene>
    <name evidence="1" type="ORF">TW72_12490</name>
</gene>
<dbReference type="RefSeq" id="WP_045979667.1">
    <property type="nucleotide sequence ID" value="NZ_JXXY01000010.1"/>
</dbReference>
<dbReference type="PATRIC" id="fig|151081.8.peg.2330"/>
<sequence>MSFFRTFSDDLHELNFAGLSPVEKQRIMQGLYDKGHDVKTITKKLNLNESFVRSRINAHRGRGPALA</sequence>
<reference evidence="1 2" key="1">
    <citation type="journal article" date="2015" name="BMC Genomics">
        <title>Genome mining reveals unlocked bioactive potential of marine Gram-negative bacteria.</title>
        <authorList>
            <person name="Machado H."/>
            <person name="Sonnenschein E.C."/>
            <person name="Melchiorsen J."/>
            <person name="Gram L."/>
        </authorList>
    </citation>
    <scope>NUCLEOTIDE SEQUENCE [LARGE SCALE GENOMIC DNA]</scope>
    <source>
        <strain evidence="1 2">S3137</strain>
    </source>
</reference>
<dbReference type="OrthoDB" id="6401809at2"/>
<evidence type="ECO:0000313" key="1">
    <source>
        <dbReference type="EMBL" id="KJY98544.1"/>
    </source>
</evidence>
<dbReference type="Proteomes" id="UP000033664">
    <property type="component" value="Unassembled WGS sequence"/>
</dbReference>
<accession>A0A0F4PNR3</accession>
<name>A0A0F4PNR3_9GAMM</name>
<organism evidence="1 2">
    <name type="scientific">Pseudoalteromonas ruthenica</name>
    <dbReference type="NCBI Taxonomy" id="151081"/>
    <lineage>
        <taxon>Bacteria</taxon>
        <taxon>Pseudomonadati</taxon>
        <taxon>Pseudomonadota</taxon>
        <taxon>Gammaproteobacteria</taxon>
        <taxon>Alteromonadales</taxon>
        <taxon>Pseudoalteromonadaceae</taxon>
        <taxon>Pseudoalteromonas</taxon>
    </lineage>
</organism>
<dbReference type="GeneID" id="58229311"/>
<evidence type="ECO:0000313" key="2">
    <source>
        <dbReference type="Proteomes" id="UP000033664"/>
    </source>
</evidence>
<proteinExistence type="predicted"/>
<dbReference type="SUPFAM" id="SSF109709">
    <property type="entry name" value="KorB DNA-binding domain-like"/>
    <property type="match status" value="1"/>
</dbReference>
<dbReference type="EMBL" id="JXXZ01000010">
    <property type="protein sequence ID" value="KJY98544.1"/>
    <property type="molecule type" value="Genomic_DNA"/>
</dbReference>
<keyword evidence="2" id="KW-1185">Reference proteome</keyword>
<evidence type="ECO:0008006" key="3">
    <source>
        <dbReference type="Google" id="ProtNLM"/>
    </source>
</evidence>
<protein>
    <recommendedName>
        <fullName evidence="3">HTH luxR-type domain-containing protein</fullName>
    </recommendedName>
</protein>
<dbReference type="AlphaFoldDB" id="A0A0F4PNR3"/>
<comment type="caution">
    <text evidence="1">The sequence shown here is derived from an EMBL/GenBank/DDBJ whole genome shotgun (WGS) entry which is preliminary data.</text>
</comment>